<keyword evidence="7 17" id="KW-0812">Transmembrane</keyword>
<dbReference type="InterPro" id="IPR001129">
    <property type="entry name" value="Membr-assoc_MAPEG"/>
</dbReference>
<reference evidence="20 21" key="1">
    <citation type="submission" date="2024-06" db="EMBL/GenBank/DDBJ databases">
        <title>A chromosome-level genome assembly of beet webworm, Loxostege sticticalis.</title>
        <authorList>
            <person name="Zhang Y."/>
        </authorList>
    </citation>
    <scope>NUCLEOTIDE SEQUENCE [LARGE SCALE GENOMIC DNA]</scope>
    <source>
        <strain evidence="19">AQ026</strain>
        <strain evidence="18">AQ028</strain>
        <tissue evidence="18">Male pupae</tissue>
        <tissue evidence="19">Whole body</tissue>
    </source>
</reference>
<keyword evidence="6" id="KW-0808">Transferase</keyword>
<dbReference type="Gene3D" id="1.20.120.550">
    <property type="entry name" value="Membrane associated eicosanoid/glutathione metabolism-like domain"/>
    <property type="match status" value="1"/>
</dbReference>
<evidence type="ECO:0000256" key="15">
    <source>
        <dbReference type="ARBA" id="ARBA00039397"/>
    </source>
</evidence>
<dbReference type="GO" id="GO:0005789">
    <property type="term" value="C:endoplasmic reticulum membrane"/>
    <property type="evidence" value="ECO:0007669"/>
    <property type="project" value="UniProtKB-SubCell"/>
</dbReference>
<evidence type="ECO:0000256" key="11">
    <source>
        <dbReference type="ARBA" id="ARBA00022990"/>
    </source>
</evidence>
<proteinExistence type="inferred from homology"/>
<evidence type="ECO:0000256" key="1">
    <source>
        <dbReference type="ARBA" id="ARBA00003701"/>
    </source>
</evidence>
<dbReference type="Proteomes" id="UP001549920">
    <property type="component" value="Unassembled WGS sequence"/>
</dbReference>
<evidence type="ECO:0000256" key="10">
    <source>
        <dbReference type="ARBA" id="ARBA00022989"/>
    </source>
</evidence>
<dbReference type="AlphaFoldDB" id="A0ABD0T2J4"/>
<evidence type="ECO:0000256" key="7">
    <source>
        <dbReference type="ARBA" id="ARBA00022692"/>
    </source>
</evidence>
<evidence type="ECO:0000256" key="8">
    <source>
        <dbReference type="ARBA" id="ARBA00022787"/>
    </source>
</evidence>
<protein>
    <recommendedName>
        <fullName evidence="15">Microsomal glutathione S-transferase 1</fullName>
        <ecNumber evidence="5">2.5.1.18</ecNumber>
    </recommendedName>
</protein>
<feature type="transmembrane region" description="Helical" evidence="17">
    <location>
        <begin position="73"/>
        <end position="94"/>
    </location>
</feature>
<dbReference type="EC" id="2.5.1.18" evidence="5"/>
<dbReference type="GO" id="GO:0005741">
    <property type="term" value="C:mitochondrial outer membrane"/>
    <property type="evidence" value="ECO:0007669"/>
    <property type="project" value="UniProtKB-SubCell"/>
</dbReference>
<dbReference type="PANTHER" id="PTHR10689:SF6">
    <property type="entry name" value="MICROSOMAL GLUTATHIONE S-TRANSFERASE 1"/>
    <property type="match status" value="1"/>
</dbReference>
<evidence type="ECO:0000256" key="6">
    <source>
        <dbReference type="ARBA" id="ARBA00022679"/>
    </source>
</evidence>
<evidence type="ECO:0000256" key="2">
    <source>
        <dbReference type="ARBA" id="ARBA00004294"/>
    </source>
</evidence>
<comment type="subcellular location">
    <subcellularLocation>
        <location evidence="3">Endoplasmic reticulum membrane</location>
        <topology evidence="3">Multi-pass membrane protein</topology>
    </subcellularLocation>
    <subcellularLocation>
        <location evidence="2">Mitochondrion outer membrane</location>
    </subcellularLocation>
</comment>
<comment type="subunit">
    <text evidence="14">Homotrimer; The trimer binds only one molecule of glutathione.</text>
</comment>
<keyword evidence="9" id="KW-0256">Endoplasmic reticulum</keyword>
<evidence type="ECO:0000256" key="4">
    <source>
        <dbReference type="ARBA" id="ARBA00010459"/>
    </source>
</evidence>
<keyword evidence="13 17" id="KW-0472">Membrane</keyword>
<feature type="transmembrane region" description="Helical" evidence="17">
    <location>
        <begin position="17"/>
        <end position="39"/>
    </location>
</feature>
<keyword evidence="20" id="KW-1185">Reference proteome</keyword>
<keyword evidence="12" id="KW-0496">Mitochondrion</keyword>
<comment type="catalytic activity">
    <reaction evidence="16">
        <text>RX + glutathione = an S-substituted glutathione + a halide anion + H(+)</text>
        <dbReference type="Rhea" id="RHEA:16437"/>
        <dbReference type="ChEBI" id="CHEBI:15378"/>
        <dbReference type="ChEBI" id="CHEBI:16042"/>
        <dbReference type="ChEBI" id="CHEBI:17792"/>
        <dbReference type="ChEBI" id="CHEBI:57925"/>
        <dbReference type="ChEBI" id="CHEBI:90779"/>
        <dbReference type="EC" id="2.5.1.18"/>
    </reaction>
    <physiologicalReaction direction="left-to-right" evidence="16">
        <dbReference type="Rhea" id="RHEA:16438"/>
    </physiologicalReaction>
</comment>
<comment type="similarity">
    <text evidence="4">Belongs to the MAPEG family.</text>
</comment>
<evidence type="ECO:0000256" key="12">
    <source>
        <dbReference type="ARBA" id="ARBA00023128"/>
    </source>
</evidence>
<comment type="caution">
    <text evidence="18">The sequence shown here is derived from an EMBL/GenBank/DDBJ whole genome shotgun (WGS) entry which is preliminary data.</text>
</comment>
<sequence length="128" mass="14134">MSNSLCALPCTDLMQSYFLYSAILALKLLALAPLASIVCNPEKVQRANISDLKNLTPFWLVAALYMTTSPDRLLAVGLLRVFVLARFVAALGYVKKLPRMAVELAFFVSFAITSYMGGKVVYTYRDAL</sequence>
<evidence type="ECO:0000256" key="17">
    <source>
        <dbReference type="SAM" id="Phobius"/>
    </source>
</evidence>
<dbReference type="InterPro" id="IPR040162">
    <property type="entry name" value="MGST1-like"/>
</dbReference>
<dbReference type="SUPFAM" id="SSF161084">
    <property type="entry name" value="MAPEG domain-like"/>
    <property type="match status" value="1"/>
</dbReference>
<dbReference type="Proteomes" id="UP001549921">
    <property type="component" value="Unassembled WGS sequence"/>
</dbReference>
<name>A0ABD0T2J4_LOXSC</name>
<keyword evidence="11" id="KW-0007">Acetylation</keyword>
<organism evidence="18 21">
    <name type="scientific">Loxostege sticticalis</name>
    <name type="common">Beet webworm moth</name>
    <dbReference type="NCBI Taxonomy" id="481309"/>
    <lineage>
        <taxon>Eukaryota</taxon>
        <taxon>Metazoa</taxon>
        <taxon>Ecdysozoa</taxon>
        <taxon>Arthropoda</taxon>
        <taxon>Hexapoda</taxon>
        <taxon>Insecta</taxon>
        <taxon>Pterygota</taxon>
        <taxon>Neoptera</taxon>
        <taxon>Endopterygota</taxon>
        <taxon>Lepidoptera</taxon>
        <taxon>Glossata</taxon>
        <taxon>Ditrysia</taxon>
        <taxon>Pyraloidea</taxon>
        <taxon>Crambidae</taxon>
        <taxon>Pyraustinae</taxon>
        <taxon>Loxostege</taxon>
    </lineage>
</organism>
<evidence type="ECO:0000313" key="21">
    <source>
        <dbReference type="Proteomes" id="UP001549921"/>
    </source>
</evidence>
<dbReference type="GO" id="GO:0004364">
    <property type="term" value="F:glutathione transferase activity"/>
    <property type="evidence" value="ECO:0007669"/>
    <property type="project" value="UniProtKB-EC"/>
</dbReference>
<evidence type="ECO:0000256" key="16">
    <source>
        <dbReference type="ARBA" id="ARBA00049385"/>
    </source>
</evidence>
<evidence type="ECO:0000313" key="20">
    <source>
        <dbReference type="Proteomes" id="UP001549920"/>
    </source>
</evidence>
<dbReference type="InterPro" id="IPR023352">
    <property type="entry name" value="MAPEG-like_dom_sf"/>
</dbReference>
<accession>A0ABD0T2J4</accession>
<evidence type="ECO:0000256" key="5">
    <source>
        <dbReference type="ARBA" id="ARBA00012452"/>
    </source>
</evidence>
<keyword evidence="8" id="KW-1000">Mitochondrion outer membrane</keyword>
<dbReference type="Pfam" id="PF01124">
    <property type="entry name" value="MAPEG"/>
    <property type="match status" value="1"/>
</dbReference>
<evidence type="ECO:0000313" key="19">
    <source>
        <dbReference type="EMBL" id="KAL0880337.1"/>
    </source>
</evidence>
<evidence type="ECO:0000256" key="3">
    <source>
        <dbReference type="ARBA" id="ARBA00004477"/>
    </source>
</evidence>
<evidence type="ECO:0000256" key="9">
    <source>
        <dbReference type="ARBA" id="ARBA00022824"/>
    </source>
</evidence>
<evidence type="ECO:0000256" key="13">
    <source>
        <dbReference type="ARBA" id="ARBA00023136"/>
    </source>
</evidence>
<comment type="function">
    <text evidence="1">Conjugation of reduced glutathione to a wide number of exogenous and endogenous hydrophobic electrophiles.</text>
</comment>
<gene>
    <name evidence="19" type="ORF">ABMA27_002783</name>
    <name evidence="18" type="ORF">ABMA28_002868</name>
</gene>
<keyword evidence="10 17" id="KW-1133">Transmembrane helix</keyword>
<dbReference type="PANTHER" id="PTHR10689">
    <property type="entry name" value="MICROSOMAL GLUTATHIONE S-TRANSFERASE 1"/>
    <property type="match status" value="1"/>
</dbReference>
<dbReference type="EMBL" id="JBEDNZ010000013">
    <property type="protein sequence ID" value="KAL0830740.1"/>
    <property type="molecule type" value="Genomic_DNA"/>
</dbReference>
<evidence type="ECO:0000256" key="14">
    <source>
        <dbReference type="ARBA" id="ARBA00038540"/>
    </source>
</evidence>
<feature type="transmembrane region" description="Helical" evidence="17">
    <location>
        <begin position="101"/>
        <end position="122"/>
    </location>
</feature>
<dbReference type="EMBL" id="JBEUOH010000013">
    <property type="protein sequence ID" value="KAL0880337.1"/>
    <property type="molecule type" value="Genomic_DNA"/>
</dbReference>
<evidence type="ECO:0000313" key="18">
    <source>
        <dbReference type="EMBL" id="KAL0830740.1"/>
    </source>
</evidence>